<organism evidence="2 3">
    <name type="scientific">Serpentinicella alkaliphila</name>
    <dbReference type="NCBI Taxonomy" id="1734049"/>
    <lineage>
        <taxon>Bacteria</taxon>
        <taxon>Bacillati</taxon>
        <taxon>Bacillota</taxon>
        <taxon>Clostridia</taxon>
        <taxon>Peptostreptococcales</taxon>
        <taxon>Natronincolaceae</taxon>
        <taxon>Serpentinicella</taxon>
    </lineage>
</organism>
<keyword evidence="3" id="KW-1185">Reference proteome</keyword>
<dbReference type="RefSeq" id="WP_132849452.1">
    <property type="nucleotide sequence ID" value="NZ_CP058648.1"/>
</dbReference>
<feature type="transmembrane region" description="Helical" evidence="1">
    <location>
        <begin position="105"/>
        <end position="129"/>
    </location>
</feature>
<sequence length="432" mass="49850">MFMGRIDIDNTIKLTKVKYIVFKRNMLRGLVIALFLLLVNSILSLSLVFTESRNVSAISLQNFSFAFFLAGVMLSLFMSISYKTINKQYSIFPQNNTSRFLSSQLINYSFILFLSIASLIAYLFQYLVFKTIATNYNNVFLAYKFNFEFLIVGFLVFIMYLSLISAVMTFVGTLFRKHAVYTFVVLGVLFSLIMYNDILKGLVANVLEFIIYENSLSIFFIKGAITWFILMFLSLVINKYTEFYKEEKTFSKAVVIGITLILIFTIFIVPQMIITDYSSNVRVTEHHESIYKHNSVEIEVDISQIEEGSLIEVYTNSEDSTYYAYVDEMTEGEKGKIIISAVLPLNQKDGINLIEFTDPKVFAELKENNLYINYQYNENIKVVFLSPWLVMNQFNRYIGEGIFKENPGSYSSRGSGHMRIIHPDNVRCIVIN</sequence>
<keyword evidence="1" id="KW-0472">Membrane</keyword>
<dbReference type="AlphaFoldDB" id="A0A4R2T5C1"/>
<feature type="transmembrane region" description="Helical" evidence="1">
    <location>
        <begin position="249"/>
        <end position="269"/>
    </location>
</feature>
<name>A0A4R2T5C1_9FIRM</name>
<feature type="transmembrane region" description="Helical" evidence="1">
    <location>
        <begin position="26"/>
        <end position="50"/>
    </location>
</feature>
<reference evidence="2 3" key="1">
    <citation type="submission" date="2019-03" db="EMBL/GenBank/DDBJ databases">
        <title>Genomic Encyclopedia of Type Strains, Phase IV (KMG-IV): sequencing the most valuable type-strain genomes for metagenomic binning, comparative biology and taxonomic classification.</title>
        <authorList>
            <person name="Goeker M."/>
        </authorList>
    </citation>
    <scope>NUCLEOTIDE SEQUENCE [LARGE SCALE GENOMIC DNA]</scope>
    <source>
        <strain evidence="2 3">DSM 100013</strain>
    </source>
</reference>
<dbReference type="EMBL" id="SLYC01000045">
    <property type="protein sequence ID" value="TCP97600.1"/>
    <property type="molecule type" value="Genomic_DNA"/>
</dbReference>
<feature type="transmembrane region" description="Helical" evidence="1">
    <location>
        <begin position="149"/>
        <end position="171"/>
    </location>
</feature>
<comment type="caution">
    <text evidence="2">The sequence shown here is derived from an EMBL/GenBank/DDBJ whole genome shotgun (WGS) entry which is preliminary data.</text>
</comment>
<feature type="transmembrane region" description="Helical" evidence="1">
    <location>
        <begin position="62"/>
        <end position="85"/>
    </location>
</feature>
<feature type="transmembrane region" description="Helical" evidence="1">
    <location>
        <begin position="178"/>
        <end position="196"/>
    </location>
</feature>
<keyword evidence="1" id="KW-1133">Transmembrane helix</keyword>
<evidence type="ECO:0000313" key="3">
    <source>
        <dbReference type="Proteomes" id="UP000295504"/>
    </source>
</evidence>
<accession>A0A4R2T5C1</accession>
<dbReference type="Proteomes" id="UP000295504">
    <property type="component" value="Unassembled WGS sequence"/>
</dbReference>
<feature type="transmembrane region" description="Helical" evidence="1">
    <location>
        <begin position="216"/>
        <end position="237"/>
    </location>
</feature>
<protein>
    <recommendedName>
        <fullName evidence="4">ABC-type transport system involved in multi-copper enzyme maturation permease subunit</fullName>
    </recommendedName>
</protein>
<evidence type="ECO:0000256" key="1">
    <source>
        <dbReference type="SAM" id="Phobius"/>
    </source>
</evidence>
<gene>
    <name evidence="2" type="ORF">EDD79_10456</name>
</gene>
<proteinExistence type="predicted"/>
<evidence type="ECO:0000313" key="2">
    <source>
        <dbReference type="EMBL" id="TCP97600.1"/>
    </source>
</evidence>
<dbReference type="OrthoDB" id="9856878at2"/>
<evidence type="ECO:0008006" key="4">
    <source>
        <dbReference type="Google" id="ProtNLM"/>
    </source>
</evidence>
<keyword evidence="1" id="KW-0812">Transmembrane</keyword>